<reference evidence="2" key="1">
    <citation type="submission" date="2019-02" db="EMBL/GenBank/DDBJ databases">
        <authorList>
            <person name="Gruber-Vodicka R. H."/>
            <person name="Seah K. B. B."/>
        </authorList>
    </citation>
    <scope>NUCLEOTIDE SEQUENCE</scope>
    <source>
        <strain evidence="2">BECK_S1320</strain>
        <strain evidence="1">BECK_S1321</strain>
    </source>
</reference>
<dbReference type="AlphaFoldDB" id="A0A450YRL6"/>
<evidence type="ECO:0000313" key="1">
    <source>
        <dbReference type="EMBL" id="VFK38668.1"/>
    </source>
</evidence>
<evidence type="ECO:0008006" key="3">
    <source>
        <dbReference type="Google" id="ProtNLM"/>
    </source>
</evidence>
<sequence length="64" mass="7315">MQTAKQEAIEAIQRLPDTVNTEEMMYRLYVLDKIRKGQQAAAEGKTITSEELQKEIGLFRKICG</sequence>
<dbReference type="EMBL" id="CAADFU010000034">
    <property type="protein sequence ID" value="VFK44139.1"/>
    <property type="molecule type" value="Genomic_DNA"/>
</dbReference>
<organism evidence="2">
    <name type="scientific">Candidatus Kentrum sp. SD</name>
    <dbReference type="NCBI Taxonomy" id="2126332"/>
    <lineage>
        <taxon>Bacteria</taxon>
        <taxon>Pseudomonadati</taxon>
        <taxon>Pseudomonadota</taxon>
        <taxon>Gammaproteobacteria</taxon>
        <taxon>Candidatus Kentrum</taxon>
    </lineage>
</organism>
<name>A0A450YRL6_9GAMM</name>
<gene>
    <name evidence="2" type="ORF">BECKSD772E_GA0070983_10341</name>
    <name evidence="1" type="ORF">BECKSD772F_GA0070984_102638</name>
</gene>
<protein>
    <recommendedName>
        <fullName evidence="3">Addiction module component</fullName>
    </recommendedName>
</protein>
<evidence type="ECO:0000313" key="2">
    <source>
        <dbReference type="EMBL" id="VFK44139.1"/>
    </source>
</evidence>
<dbReference type="EMBL" id="CAADFR010000026">
    <property type="protein sequence ID" value="VFK38668.1"/>
    <property type="molecule type" value="Genomic_DNA"/>
</dbReference>
<proteinExistence type="predicted"/>
<accession>A0A450YRL6</accession>